<evidence type="ECO:0000313" key="1">
    <source>
        <dbReference type="EMBL" id="KAI8004909.1"/>
    </source>
</evidence>
<dbReference type="EMBL" id="CM045766">
    <property type="protein sequence ID" value="KAI8004909.1"/>
    <property type="molecule type" value="Genomic_DNA"/>
</dbReference>
<evidence type="ECO:0000313" key="2">
    <source>
        <dbReference type="Proteomes" id="UP001060215"/>
    </source>
</evidence>
<sequence>MLATLIIFLLPTVAILSSPCLARFEEPLRLSKEYIESSSLWNPKIKNNSLPQDLCNPSHFVRAPPPPDSSIISPDQANAKLLEDRFKTGVRAMKNDEGIVEGDEIKRCIELVMGDGEIGEEIRKNTKKWKYLAKEAAKEGGASHKNLRAFVDEIEDGF</sequence>
<accession>A0ACC0GW35</accession>
<name>A0ACC0GW35_9ERIC</name>
<comment type="caution">
    <text evidence="1">The sequence shown here is derived from an EMBL/GenBank/DDBJ whole genome shotgun (WGS) entry which is preliminary data.</text>
</comment>
<keyword evidence="2" id="KW-1185">Reference proteome</keyword>
<protein>
    <submittedName>
        <fullName evidence="1">UDP-glycosyltransferase 75C1</fullName>
    </submittedName>
</protein>
<proteinExistence type="predicted"/>
<gene>
    <name evidence="1" type="ORF">LOK49_LG08G02220</name>
</gene>
<dbReference type="Proteomes" id="UP001060215">
    <property type="component" value="Chromosome 9"/>
</dbReference>
<organism evidence="1 2">
    <name type="scientific">Camellia lanceoleosa</name>
    <dbReference type="NCBI Taxonomy" id="1840588"/>
    <lineage>
        <taxon>Eukaryota</taxon>
        <taxon>Viridiplantae</taxon>
        <taxon>Streptophyta</taxon>
        <taxon>Embryophyta</taxon>
        <taxon>Tracheophyta</taxon>
        <taxon>Spermatophyta</taxon>
        <taxon>Magnoliopsida</taxon>
        <taxon>eudicotyledons</taxon>
        <taxon>Gunneridae</taxon>
        <taxon>Pentapetalae</taxon>
        <taxon>asterids</taxon>
        <taxon>Ericales</taxon>
        <taxon>Theaceae</taxon>
        <taxon>Camellia</taxon>
    </lineage>
</organism>
<reference evidence="1 2" key="1">
    <citation type="journal article" date="2022" name="Plant J.">
        <title>Chromosome-level genome of Camellia lanceoleosa provides a valuable resource for understanding genome evolution and self-incompatibility.</title>
        <authorList>
            <person name="Gong W."/>
            <person name="Xiao S."/>
            <person name="Wang L."/>
            <person name="Liao Z."/>
            <person name="Chang Y."/>
            <person name="Mo W."/>
            <person name="Hu G."/>
            <person name="Li W."/>
            <person name="Zhao G."/>
            <person name="Zhu H."/>
            <person name="Hu X."/>
            <person name="Ji K."/>
            <person name="Xiang X."/>
            <person name="Song Q."/>
            <person name="Yuan D."/>
            <person name="Jin S."/>
            <person name="Zhang L."/>
        </authorList>
    </citation>
    <scope>NUCLEOTIDE SEQUENCE [LARGE SCALE GENOMIC DNA]</scope>
    <source>
        <strain evidence="1">SQ_2022a</strain>
    </source>
</reference>